<evidence type="ECO:0000313" key="2">
    <source>
        <dbReference type="Proteomes" id="UP000001304"/>
    </source>
</evidence>
<accession>E0STX9</accession>
<reference evidence="1 2" key="1">
    <citation type="journal article" date="2010" name="Stand. Genomic Sci.">
        <title>Complete genome sequence of Ignisphaera aggregans type strain (AQ1.S1).</title>
        <authorList>
            <person name="Goker M."/>
            <person name="Held B."/>
            <person name="Lapidus A."/>
            <person name="Nolan M."/>
            <person name="Spring S."/>
            <person name="Yasawong M."/>
            <person name="Lucas S."/>
            <person name="Glavina Del Rio T."/>
            <person name="Tice H."/>
            <person name="Cheng J.F."/>
            <person name="Goodwin L."/>
            <person name="Tapia R."/>
            <person name="Pitluck S."/>
            <person name="Liolios K."/>
            <person name="Ivanova N."/>
            <person name="Mavromatis K."/>
            <person name="Mikhailova N."/>
            <person name="Pati A."/>
            <person name="Chen A."/>
            <person name="Palaniappan K."/>
            <person name="Brambilla E."/>
            <person name="Land M."/>
            <person name="Hauser L."/>
            <person name="Chang Y.J."/>
            <person name="Jeffries C.D."/>
            <person name="Brettin T."/>
            <person name="Detter J.C."/>
            <person name="Han C."/>
            <person name="Rohde M."/>
            <person name="Sikorski J."/>
            <person name="Woyke T."/>
            <person name="Bristow J."/>
            <person name="Eisen J.A."/>
            <person name="Markowitz V."/>
            <person name="Hugenholtz P."/>
            <person name="Kyrpides N.C."/>
            <person name="Klenk H.P."/>
        </authorList>
    </citation>
    <scope>NUCLEOTIDE SEQUENCE [LARGE SCALE GENOMIC DNA]</scope>
    <source>
        <strain evidence="2">DSM 17230 / JCM 13409 / AQ1.S1</strain>
    </source>
</reference>
<name>E0STX9_IGNAA</name>
<dbReference type="BioCyc" id="IAGG583356:GHAH-912-MONOMER"/>
<keyword evidence="2" id="KW-1185">Reference proteome</keyword>
<dbReference type="Proteomes" id="UP000001304">
    <property type="component" value="Chromosome"/>
</dbReference>
<dbReference type="HOGENOM" id="CLU_3194466_0_0_2"/>
<gene>
    <name evidence="1" type="ordered locus">Igag_0929</name>
</gene>
<dbReference type="STRING" id="583356.Igag_0929"/>
<evidence type="ECO:0000313" key="1">
    <source>
        <dbReference type="EMBL" id="ADM27745.1"/>
    </source>
</evidence>
<dbReference type="AlphaFoldDB" id="E0STX9"/>
<organism evidence="1 2">
    <name type="scientific">Ignisphaera aggregans (strain DSM 17230 / JCM 13409 / AQ1.S1)</name>
    <dbReference type="NCBI Taxonomy" id="583356"/>
    <lineage>
        <taxon>Archaea</taxon>
        <taxon>Thermoproteota</taxon>
        <taxon>Thermoprotei</taxon>
        <taxon>Desulfurococcales</taxon>
        <taxon>Desulfurococcaceae</taxon>
        <taxon>Ignisphaera</taxon>
    </lineage>
</organism>
<proteinExistence type="predicted"/>
<dbReference type="EMBL" id="CP002098">
    <property type="protein sequence ID" value="ADM27745.1"/>
    <property type="molecule type" value="Genomic_DNA"/>
</dbReference>
<sequence length="45" mass="5036">MATDLENGLRSSGLMAIDSGRIIIDEIRDCKHLSLHVERIGVDER</sequence>
<protein>
    <submittedName>
        <fullName evidence="1">Uncharacterized protein</fullName>
    </submittedName>
</protein>
<dbReference type="KEGG" id="iag:Igag_0929"/>